<proteinExistence type="inferred from homology"/>
<reference evidence="13" key="1">
    <citation type="submission" date="2021-10" db="EMBL/GenBank/DDBJ databases">
        <title>De novo Genome Assembly of Clathrus columnatus (Basidiomycota, Fungi) Using Illumina and Nanopore Sequence Data.</title>
        <authorList>
            <person name="Ogiso-Tanaka E."/>
            <person name="Itagaki H."/>
            <person name="Hosoya T."/>
            <person name="Hosaka K."/>
        </authorList>
    </citation>
    <scope>NUCLEOTIDE SEQUENCE</scope>
    <source>
        <strain evidence="13">MO-923</strain>
    </source>
</reference>
<evidence type="ECO:0000256" key="4">
    <source>
        <dbReference type="ARBA" id="ARBA00008593"/>
    </source>
</evidence>
<dbReference type="Gene3D" id="3.30.460.10">
    <property type="entry name" value="Beta Polymerase, domain 2"/>
    <property type="match status" value="1"/>
</dbReference>
<dbReference type="SUPFAM" id="SSF81631">
    <property type="entry name" value="PAP/OAS1 substrate-binding domain"/>
    <property type="match status" value="2"/>
</dbReference>
<sequence length="964" mass="110206">MRLAGRRWLSLSFAPSRQALFSPYLEPMNKEQEKNLRKLLLRNEPRLHPRIHHDVNRLLQLHSPRPRKLKSRAESIAWLNELISTTFGKQFSVKDVSLNQYACDIDYAPLELAIVDSSRTDGFPPGTEDESRIGPYDPMLILVKLLEKHGLTGTLMDGDAFNLIDPDLISNMTDIEDLGPVPTYPPWSEPNFIPVPYIRYPAILQCDGNKFLIPFHLSPPMPTLIPLQKLLKRYLQNDVYKNLVTFIYLWVRSIGLESLSPTCVALMVIVFLQAKKNFPVLQQFQDQSLEELKKRDKGVWVVADFLPRHGSRSFYVETPFFEKEFHRDMEVKKIKPFVYGFMDFWATHNPKSEFIATEQIFSIRTGNFSPRESSGIRDPAAKRVIQQTLSKIQAGLLPWSPLEPPVTWRRQHIVVEDPFIPSFNHARTLSPHASRFFHNAAAVSRRTLHHGHSVHNILGPALQDYGRQYSTAAFTQEIKDSYRSLAPPRSVFDRRKLTISRIEKVIRKEFGSHFHVLNFGSTRYGVSTASSDLDLVIMLYTLLGMWEMLWLPIDSPTCRDPVTGINCDININDRMGLINTFLMENYCRIAPDIRPMCLTVKRWAKYCGLNDSAGLNGPRTFSSYSLVLMTRGILPNIQEGFPPLPSNPRRGVFYVRQKKKTIRCDTRFRETELNTPPIEFDVGEALLGWFEFWGKEFDYDRQLLSVRHGGLVERTLKDKIKNEKQLKKERRQEKANAIAQEESVIPKMDAELTAEDDDAVAAWNEQREELEENERKQELEEDEEDEGLPSDLEESEDETLSETPETVEAVEAVSKSHAIKSWNGPFVVTDPFLLDKNLTSQFGRPKLKQFRSECCAALQLIKSGGTLKDIIPTDPDVEDDDDSSSTNSKEDKKSRKRNKRLGIPIKPSGTPKDISKIVIDSQSQGRKSGKKRNDNRPSRPSSPASTIPATQTSDPTDQQELTQS</sequence>
<feature type="compositionally biased region" description="Basic and acidic residues" evidence="10">
    <location>
        <begin position="725"/>
        <end position="734"/>
    </location>
</feature>
<feature type="compositionally biased region" description="Polar residues" evidence="10">
    <location>
        <begin position="938"/>
        <end position="964"/>
    </location>
</feature>
<evidence type="ECO:0000256" key="2">
    <source>
        <dbReference type="ARBA" id="ARBA00001946"/>
    </source>
</evidence>
<evidence type="ECO:0000256" key="10">
    <source>
        <dbReference type="SAM" id="MobiDB-lite"/>
    </source>
</evidence>
<keyword evidence="14" id="KW-1185">Reference proteome</keyword>
<dbReference type="GO" id="GO:0005737">
    <property type="term" value="C:cytoplasm"/>
    <property type="evidence" value="ECO:0007669"/>
    <property type="project" value="UniProtKB-SubCell"/>
</dbReference>
<dbReference type="AlphaFoldDB" id="A0AAV5AJI0"/>
<dbReference type="Pfam" id="PF22600">
    <property type="entry name" value="MTPAP-like_central"/>
    <property type="match status" value="1"/>
</dbReference>
<keyword evidence="8" id="KW-0479">Metal-binding</keyword>
<dbReference type="PANTHER" id="PTHR12271:SF40">
    <property type="entry name" value="POLY(A) RNA POLYMERASE GLD2"/>
    <property type="match status" value="1"/>
</dbReference>
<feature type="domain" description="Poly(A) RNA polymerase mitochondrial-like central palm" evidence="12">
    <location>
        <begin position="474"/>
        <end position="539"/>
    </location>
</feature>
<evidence type="ECO:0000256" key="9">
    <source>
        <dbReference type="ARBA" id="ARBA00022842"/>
    </source>
</evidence>
<evidence type="ECO:0000313" key="14">
    <source>
        <dbReference type="Proteomes" id="UP001050691"/>
    </source>
</evidence>
<evidence type="ECO:0000256" key="3">
    <source>
        <dbReference type="ARBA" id="ARBA00004496"/>
    </source>
</evidence>
<dbReference type="GO" id="GO:0010605">
    <property type="term" value="P:negative regulation of macromolecule metabolic process"/>
    <property type="evidence" value="ECO:0007669"/>
    <property type="project" value="UniProtKB-ARBA"/>
</dbReference>
<feature type="region of interest" description="Disordered" evidence="10">
    <location>
        <begin position="766"/>
        <end position="806"/>
    </location>
</feature>
<comment type="similarity">
    <text evidence="4">Belongs to the DNA polymerase type-B-like family.</text>
</comment>
<name>A0AAV5AJI0_9AGAM</name>
<dbReference type="EC" id="2.7.7.19" evidence="5"/>
<keyword evidence="6" id="KW-0963">Cytoplasm</keyword>
<dbReference type="CDD" id="cd05402">
    <property type="entry name" value="NT_PAP_TUTase"/>
    <property type="match status" value="1"/>
</dbReference>
<dbReference type="InterPro" id="IPR002058">
    <property type="entry name" value="PAP_assoc"/>
</dbReference>
<evidence type="ECO:0000259" key="11">
    <source>
        <dbReference type="Pfam" id="PF03828"/>
    </source>
</evidence>
<protein>
    <recommendedName>
        <fullName evidence="5">polynucleotide adenylyltransferase</fullName>
        <ecNumber evidence="5">2.7.7.19</ecNumber>
    </recommendedName>
</protein>
<dbReference type="Pfam" id="PF03828">
    <property type="entry name" value="PAP_assoc"/>
    <property type="match status" value="1"/>
</dbReference>
<organism evidence="13 14">
    <name type="scientific">Clathrus columnatus</name>
    <dbReference type="NCBI Taxonomy" id="1419009"/>
    <lineage>
        <taxon>Eukaryota</taxon>
        <taxon>Fungi</taxon>
        <taxon>Dikarya</taxon>
        <taxon>Basidiomycota</taxon>
        <taxon>Agaricomycotina</taxon>
        <taxon>Agaricomycetes</taxon>
        <taxon>Phallomycetidae</taxon>
        <taxon>Phallales</taxon>
        <taxon>Clathraceae</taxon>
        <taxon>Clathrus</taxon>
    </lineage>
</organism>
<dbReference type="InterPro" id="IPR043519">
    <property type="entry name" value="NT_sf"/>
</dbReference>
<dbReference type="EMBL" id="BPWL01000008">
    <property type="protein sequence ID" value="GJJ13025.1"/>
    <property type="molecule type" value="Genomic_DNA"/>
</dbReference>
<comment type="cofactor">
    <cofactor evidence="1">
        <name>Mn(2+)</name>
        <dbReference type="ChEBI" id="CHEBI:29035"/>
    </cofactor>
</comment>
<evidence type="ECO:0000256" key="5">
    <source>
        <dbReference type="ARBA" id="ARBA00012388"/>
    </source>
</evidence>
<dbReference type="PANTHER" id="PTHR12271">
    <property type="entry name" value="POLY A POLYMERASE CID PAP -RELATED"/>
    <property type="match status" value="1"/>
</dbReference>
<evidence type="ECO:0000256" key="1">
    <source>
        <dbReference type="ARBA" id="ARBA00001936"/>
    </source>
</evidence>
<gene>
    <name evidence="13" type="ORF">Clacol_007274</name>
</gene>
<keyword evidence="7" id="KW-0808">Transferase</keyword>
<evidence type="ECO:0000256" key="7">
    <source>
        <dbReference type="ARBA" id="ARBA00022679"/>
    </source>
</evidence>
<feature type="compositionally biased region" description="Acidic residues" evidence="10">
    <location>
        <begin position="779"/>
        <end position="800"/>
    </location>
</feature>
<dbReference type="InterPro" id="IPR054708">
    <property type="entry name" value="MTPAP-like_central"/>
</dbReference>
<accession>A0AAV5AJI0</accession>
<evidence type="ECO:0000259" key="12">
    <source>
        <dbReference type="Pfam" id="PF22600"/>
    </source>
</evidence>
<comment type="caution">
    <text evidence="13">The sequence shown here is derived from an EMBL/GenBank/DDBJ whole genome shotgun (WGS) entry which is preliminary data.</text>
</comment>
<feature type="region of interest" description="Disordered" evidence="10">
    <location>
        <begin position="864"/>
        <end position="964"/>
    </location>
</feature>
<evidence type="ECO:0000256" key="6">
    <source>
        <dbReference type="ARBA" id="ARBA00022490"/>
    </source>
</evidence>
<feature type="region of interest" description="Disordered" evidence="10">
    <location>
        <begin position="725"/>
        <end position="747"/>
    </location>
</feature>
<dbReference type="GO" id="GO:0046872">
    <property type="term" value="F:metal ion binding"/>
    <property type="evidence" value="ECO:0007669"/>
    <property type="project" value="UniProtKB-KW"/>
</dbReference>
<dbReference type="Gene3D" id="1.10.1410.10">
    <property type="match status" value="2"/>
</dbReference>
<dbReference type="GO" id="GO:1990817">
    <property type="term" value="F:poly(A) RNA polymerase activity"/>
    <property type="evidence" value="ECO:0007669"/>
    <property type="project" value="UniProtKB-EC"/>
</dbReference>
<feature type="domain" description="PAP-associated" evidence="11">
    <location>
        <begin position="682"/>
        <end position="723"/>
    </location>
</feature>
<dbReference type="SUPFAM" id="SSF81301">
    <property type="entry name" value="Nucleotidyltransferase"/>
    <property type="match status" value="1"/>
</dbReference>
<comment type="cofactor">
    <cofactor evidence="2">
        <name>Mg(2+)</name>
        <dbReference type="ChEBI" id="CHEBI:18420"/>
    </cofactor>
</comment>
<evidence type="ECO:0000313" key="13">
    <source>
        <dbReference type="EMBL" id="GJJ13025.1"/>
    </source>
</evidence>
<dbReference type="GO" id="GO:0031123">
    <property type="term" value="P:RNA 3'-end processing"/>
    <property type="evidence" value="ECO:0007669"/>
    <property type="project" value="TreeGrafter"/>
</dbReference>
<dbReference type="Proteomes" id="UP001050691">
    <property type="component" value="Unassembled WGS sequence"/>
</dbReference>
<evidence type="ECO:0000256" key="8">
    <source>
        <dbReference type="ARBA" id="ARBA00022723"/>
    </source>
</evidence>
<comment type="subcellular location">
    <subcellularLocation>
        <location evidence="3">Cytoplasm</location>
    </subcellularLocation>
</comment>
<keyword evidence="9" id="KW-0460">Magnesium</keyword>